<comment type="caution">
    <text evidence="2">The sequence shown here is derived from an EMBL/GenBank/DDBJ whole genome shotgun (WGS) entry which is preliminary data.</text>
</comment>
<keyword evidence="1" id="KW-0732">Signal</keyword>
<dbReference type="RefSeq" id="WP_248956303.1">
    <property type="nucleotide sequence ID" value="NZ_JAKIKU010000008.1"/>
</dbReference>
<proteinExistence type="predicted"/>
<evidence type="ECO:0000313" key="2">
    <source>
        <dbReference type="EMBL" id="MCL1046731.1"/>
    </source>
</evidence>
<keyword evidence="3" id="KW-1185">Reference proteome</keyword>
<sequence>MQKRLALAFCLLVFASNVQASGLYFEARSDSMGGTGVAASNRIGASFINPALLSILTPHSSYSAAEIKKAQQFSLLLPVVGAEGADSDNMIDKFDSLQDSYDGLEAAINSGDSSDVEGYRDDLVIDLESLKGNRAELSAGIGAAIVIPNERMPMAVFYKSYLDAVGIADIAQSDIDTLNTLDPLNPPADITDLDSQGVVLAGGVTDFGVALSFPLSIVNMPVRVGVSPKFQRIDTYHYSVNANNFDADDFDDDKYRNNENVFNLDIGVAFEPLDALTIGLSARNLFSKTIKTVEAQGREFHYQVEPLITAGAAYDWTSITLTTDIDLVEQSRFKEFDAVQYWRMGGEFKATDWLSLRMGYRHDLKDNSVDIYSFGTGFAIGQAFKLDMSGSYGEDDAIGAVLQTSYHF</sequence>
<dbReference type="InterPro" id="IPR032811">
    <property type="entry name" value="Put_conjugal_transfer"/>
</dbReference>
<gene>
    <name evidence="2" type="ORF">L2737_15565</name>
</gene>
<dbReference type="EMBL" id="JAKIKU010000008">
    <property type="protein sequence ID" value="MCL1046731.1"/>
    <property type="molecule type" value="Genomic_DNA"/>
</dbReference>
<protein>
    <submittedName>
        <fullName evidence="2">Conjugal transfer protein TraF</fullName>
    </submittedName>
</protein>
<organism evidence="2 3">
    <name type="scientific">Shewanella electrodiphila</name>
    <dbReference type="NCBI Taxonomy" id="934143"/>
    <lineage>
        <taxon>Bacteria</taxon>
        <taxon>Pseudomonadati</taxon>
        <taxon>Pseudomonadota</taxon>
        <taxon>Gammaproteobacteria</taxon>
        <taxon>Alteromonadales</taxon>
        <taxon>Shewanellaceae</taxon>
        <taxon>Shewanella</taxon>
    </lineage>
</organism>
<feature type="signal peptide" evidence="1">
    <location>
        <begin position="1"/>
        <end position="20"/>
    </location>
</feature>
<dbReference type="Gene3D" id="2.40.160.60">
    <property type="entry name" value="Outer membrane protein transport protein (OMPP1/FadL/TodX)"/>
    <property type="match status" value="1"/>
</dbReference>
<dbReference type="SUPFAM" id="SSF56935">
    <property type="entry name" value="Porins"/>
    <property type="match status" value="1"/>
</dbReference>
<accession>A0ABT0KSA9</accession>
<evidence type="ECO:0000256" key="1">
    <source>
        <dbReference type="SAM" id="SignalP"/>
    </source>
</evidence>
<dbReference type="Pfam" id="PF13729">
    <property type="entry name" value="TraF_2"/>
    <property type="match status" value="1"/>
</dbReference>
<dbReference type="Proteomes" id="UP001202134">
    <property type="component" value="Unassembled WGS sequence"/>
</dbReference>
<reference evidence="2 3" key="1">
    <citation type="submission" date="2022-01" db="EMBL/GenBank/DDBJ databases">
        <title>Whole genome-based taxonomy of the Shewanellaceae.</title>
        <authorList>
            <person name="Martin-Rodriguez A.J."/>
        </authorList>
    </citation>
    <scope>NUCLEOTIDE SEQUENCE [LARGE SCALE GENOMIC DNA]</scope>
    <source>
        <strain evidence="2 3">DSM 24955</strain>
    </source>
</reference>
<feature type="chain" id="PRO_5046427776" evidence="1">
    <location>
        <begin position="21"/>
        <end position="408"/>
    </location>
</feature>
<evidence type="ECO:0000313" key="3">
    <source>
        <dbReference type="Proteomes" id="UP001202134"/>
    </source>
</evidence>
<name>A0ABT0KSA9_9GAMM</name>